<feature type="compositionally biased region" description="Low complexity" evidence="9">
    <location>
        <begin position="1003"/>
        <end position="1016"/>
    </location>
</feature>
<dbReference type="InterPro" id="IPR009012">
    <property type="entry name" value="GrpE_head"/>
</dbReference>
<dbReference type="OrthoDB" id="201635at2759"/>
<feature type="compositionally biased region" description="Low complexity" evidence="9">
    <location>
        <begin position="81"/>
        <end position="93"/>
    </location>
</feature>
<dbReference type="FunFam" id="2.30.22.10:FF:000001">
    <property type="entry name" value="Protein GrpE"/>
    <property type="match status" value="1"/>
</dbReference>
<dbReference type="Proteomes" id="UP000075714">
    <property type="component" value="Unassembled WGS sequence"/>
</dbReference>
<gene>
    <name evidence="10" type="ORF">GPECTOR_39g402</name>
</gene>
<dbReference type="PANTHER" id="PTHR21237">
    <property type="entry name" value="GRPE PROTEIN"/>
    <property type="match status" value="1"/>
</dbReference>
<keyword evidence="5" id="KW-0346">Stress response</keyword>
<feature type="region of interest" description="Disordered" evidence="9">
    <location>
        <begin position="1"/>
        <end position="27"/>
    </location>
</feature>
<dbReference type="InterPro" id="IPR000740">
    <property type="entry name" value="GrpE"/>
</dbReference>
<dbReference type="GO" id="GO:0000774">
    <property type="term" value="F:adenyl-nucleotide exchange factor activity"/>
    <property type="evidence" value="ECO:0007669"/>
    <property type="project" value="InterPro"/>
</dbReference>
<dbReference type="GO" id="GO:0006457">
    <property type="term" value="P:protein folding"/>
    <property type="evidence" value="ECO:0007669"/>
    <property type="project" value="InterPro"/>
</dbReference>
<name>A0A150GAQ9_GONPE</name>
<feature type="compositionally biased region" description="Pro residues" evidence="9">
    <location>
        <begin position="248"/>
        <end position="267"/>
    </location>
</feature>
<evidence type="ECO:0000256" key="1">
    <source>
        <dbReference type="ARBA" id="ARBA00004496"/>
    </source>
</evidence>
<feature type="compositionally biased region" description="Low complexity" evidence="9">
    <location>
        <begin position="374"/>
        <end position="388"/>
    </location>
</feature>
<dbReference type="AlphaFoldDB" id="A0A150GAQ9"/>
<dbReference type="GO" id="GO:0042803">
    <property type="term" value="F:protein homodimerization activity"/>
    <property type="evidence" value="ECO:0007669"/>
    <property type="project" value="InterPro"/>
</dbReference>
<feature type="region of interest" description="Disordered" evidence="9">
    <location>
        <begin position="1071"/>
        <end position="1091"/>
    </location>
</feature>
<evidence type="ECO:0000313" key="11">
    <source>
        <dbReference type="Proteomes" id="UP000075714"/>
    </source>
</evidence>
<dbReference type="Pfam" id="PF01025">
    <property type="entry name" value="GrpE"/>
    <property type="match status" value="1"/>
</dbReference>
<comment type="function">
    <text evidence="7">Essential component of the PAM complex, a complex required for the translocation of transit peptide-containing proteins from the inner membrane into the mitochondrial matrix in an ATP-dependent manner.</text>
</comment>
<comment type="subcellular location">
    <subcellularLocation>
        <location evidence="1">Cytoplasm</location>
    </subcellularLocation>
    <subcellularLocation>
        <location evidence="7">Mitochondrion matrix</location>
    </subcellularLocation>
</comment>
<dbReference type="HAMAP" id="MF_01151">
    <property type="entry name" value="GrpE"/>
    <property type="match status" value="1"/>
</dbReference>
<evidence type="ECO:0000256" key="6">
    <source>
        <dbReference type="ARBA" id="ARBA00023186"/>
    </source>
</evidence>
<dbReference type="Gene3D" id="2.30.22.10">
    <property type="entry name" value="Head domain of nucleotide exchange factor GrpE"/>
    <property type="match status" value="1"/>
</dbReference>
<protein>
    <recommendedName>
        <fullName evidence="7">GrpE protein homolog</fullName>
    </recommendedName>
</protein>
<dbReference type="PROSITE" id="PS01071">
    <property type="entry name" value="GRPE"/>
    <property type="match status" value="1"/>
</dbReference>
<feature type="compositionally biased region" description="Low complexity" evidence="9">
    <location>
        <begin position="834"/>
        <end position="862"/>
    </location>
</feature>
<dbReference type="SUPFAM" id="SSF51064">
    <property type="entry name" value="Head domain of nucleotide exchange factor GrpE"/>
    <property type="match status" value="1"/>
</dbReference>
<evidence type="ECO:0000256" key="3">
    <source>
        <dbReference type="ARBA" id="ARBA00011738"/>
    </source>
</evidence>
<comment type="caution">
    <text evidence="10">The sequence shown here is derived from an EMBL/GenBank/DDBJ whole genome shotgun (WGS) entry which is preliminary data.</text>
</comment>
<feature type="region of interest" description="Disordered" evidence="9">
    <location>
        <begin position="186"/>
        <end position="210"/>
    </location>
</feature>
<dbReference type="GO" id="GO:0005759">
    <property type="term" value="C:mitochondrial matrix"/>
    <property type="evidence" value="ECO:0007669"/>
    <property type="project" value="UniProtKB-SubCell"/>
</dbReference>
<evidence type="ECO:0000256" key="8">
    <source>
        <dbReference type="RuleBase" id="RU004478"/>
    </source>
</evidence>
<dbReference type="PRINTS" id="PR00773">
    <property type="entry name" value="GRPEPROTEIN"/>
</dbReference>
<dbReference type="GO" id="GO:0051082">
    <property type="term" value="F:unfolded protein binding"/>
    <property type="evidence" value="ECO:0007669"/>
    <property type="project" value="TreeGrafter"/>
</dbReference>
<proteinExistence type="inferred from homology"/>
<feature type="region of interest" description="Disordered" evidence="9">
    <location>
        <begin position="51"/>
        <end position="95"/>
    </location>
</feature>
<dbReference type="Gene3D" id="3.90.20.20">
    <property type="match status" value="1"/>
</dbReference>
<dbReference type="GO" id="GO:0051087">
    <property type="term" value="F:protein-folding chaperone binding"/>
    <property type="evidence" value="ECO:0007669"/>
    <property type="project" value="InterPro"/>
</dbReference>
<evidence type="ECO:0000256" key="4">
    <source>
        <dbReference type="ARBA" id="ARBA00022490"/>
    </source>
</evidence>
<feature type="compositionally biased region" description="Pro residues" evidence="9">
    <location>
        <begin position="61"/>
        <end position="70"/>
    </location>
</feature>
<keyword evidence="4" id="KW-0963">Cytoplasm</keyword>
<feature type="compositionally biased region" description="Basic and acidic residues" evidence="9">
    <location>
        <begin position="495"/>
        <end position="514"/>
    </location>
</feature>
<evidence type="ECO:0000256" key="2">
    <source>
        <dbReference type="ARBA" id="ARBA00009054"/>
    </source>
</evidence>
<feature type="compositionally biased region" description="Basic and acidic residues" evidence="9">
    <location>
        <begin position="522"/>
        <end position="541"/>
    </location>
</feature>
<accession>A0A150GAQ9</accession>
<feature type="region of interest" description="Disordered" evidence="9">
    <location>
        <begin position="998"/>
        <end position="1053"/>
    </location>
</feature>
<evidence type="ECO:0000256" key="5">
    <source>
        <dbReference type="ARBA" id="ARBA00023016"/>
    </source>
</evidence>
<sequence>MRSSTQGGYPGGPGGIPPGQRRVYRRPRDLEQLLDVLSGGGAEDPEEFLSLLSAAPRFMGRPPPQPPQPPQQAGMADAYRRQLQQQAAAAAEAEAARRRALQQQQQQQQQQQLLRQQEEERLRQERIRAAMLQNAQRHLPSYDAQSVARLASGLADAGVTDPAICDAIIRRMVAARQQQQQQQQAAAEAAAAQAQAQQAGRRGPPRQSGTEYRSLADLLDAMAAMRHRPSDAQLAELLRLQQQQQQQAPPPLPPPPPPPPPQPPVPPAAASSPWPQMRLQPRGMGTGSAPAQPSAAAIRGYPQQQSQSQTQSQQAAEAAVAAAGASERRSGSPGGGMSADDAARTLYALSRLGYQPDEATLSQLLNRLQPQARAQPASAPAAAQAAPEADAEVAEEAEEAEEEVQVEDEEEEDEEFDEFEQSLQREAQAVASAVRALERMGRPQQAAQLRQRFLRSMEEARARTAAQREELRRRREEAAAARRQRQAQAIAAAARQEREQLQREADERERRQREAAAAAVAAEREAQRRKQEQSQREEAERRERELRSQLARRLRSANEWQTIRALLFTYQEALDPACLLAAAARLTELLGPSGAAARRPTGPLGLRERSELGDLMEGLGQLVLRSLPAASGQQAAGLLVAVLRLRHLEEGLVVGLLRRLREELGGAGAGELAGVLEALAECGLRPSAPWMEAFLGRCEEQLEAFSPEQLASLPVYLARLGAHPGRSWLGSYLDVLQERERELGQAAVSAAVRAVASLDRSFLAAWRQAAAVRMQMEAQAAARAAAAAAQQQQQQGGVEQASGALASVDEALSGAGEWQQDGDEEGIPLPPMHPKQAGMAAQAAGPAAPAAGRAAQSEGAGAISPPMQSIELDVDSEDVAYGSGASISASAAGSGAAAAAAAEAAPSGETPAYEGRQLPGSYSVDGYYTPGMYDQGYDSAAGEEEAEGLEEVFDGQGLVLDEAVAEVVAEAAHAPAAGGAAAALDPQQASTVVEAEVVDEDASASAGSRAAPQAGPSQPPPPPSGNQEAGLSAPEAKPKAKPPPSPEDLARARSLRSLLLERYEAVSAYKEELEERQRRAEAGEEEGEGVAVSAATVAAAVRFKAARDQLERLQADFENFKRRAALEREQATARAKADVLKPLLGIADNFERAAASIKPKTDGERAVHEAYQAVYAELKEFIRQQGLEEVGAEGEAFDPNRHEAVMRDERDDVEEGTITAVFQKGYALGELLVRPALVRVAYSP</sequence>
<evidence type="ECO:0000313" key="10">
    <source>
        <dbReference type="EMBL" id="KXZ46908.1"/>
    </source>
</evidence>
<keyword evidence="6 7" id="KW-0143">Chaperone</keyword>
<reference evidence="11" key="1">
    <citation type="journal article" date="2016" name="Nat. Commun.">
        <title>The Gonium pectorale genome demonstrates co-option of cell cycle regulation during the evolution of multicellularity.</title>
        <authorList>
            <person name="Hanschen E.R."/>
            <person name="Marriage T.N."/>
            <person name="Ferris P.J."/>
            <person name="Hamaji T."/>
            <person name="Toyoda A."/>
            <person name="Fujiyama A."/>
            <person name="Neme R."/>
            <person name="Noguchi H."/>
            <person name="Minakuchi Y."/>
            <person name="Suzuki M."/>
            <person name="Kawai-Toyooka H."/>
            <person name="Smith D.R."/>
            <person name="Sparks H."/>
            <person name="Anderson J."/>
            <person name="Bakaric R."/>
            <person name="Luria V."/>
            <person name="Karger A."/>
            <person name="Kirschner M.W."/>
            <person name="Durand P.M."/>
            <person name="Michod R.E."/>
            <person name="Nozaki H."/>
            <person name="Olson B.J."/>
        </authorList>
    </citation>
    <scope>NUCLEOTIDE SEQUENCE [LARGE SCALE GENOMIC DNA]</scope>
    <source>
        <strain evidence="11">NIES-2863</strain>
    </source>
</reference>
<feature type="compositionally biased region" description="Low complexity" evidence="9">
    <location>
        <begin position="186"/>
        <end position="199"/>
    </location>
</feature>
<dbReference type="EMBL" id="LSYV01000040">
    <property type="protein sequence ID" value="KXZ46908.1"/>
    <property type="molecule type" value="Genomic_DNA"/>
</dbReference>
<feature type="region of interest" description="Disordered" evidence="9">
    <location>
        <begin position="241"/>
        <end position="339"/>
    </location>
</feature>
<feature type="region of interest" description="Disordered" evidence="9">
    <location>
        <begin position="815"/>
        <end position="865"/>
    </location>
</feature>
<organism evidence="10 11">
    <name type="scientific">Gonium pectorale</name>
    <name type="common">Green alga</name>
    <dbReference type="NCBI Taxonomy" id="33097"/>
    <lineage>
        <taxon>Eukaryota</taxon>
        <taxon>Viridiplantae</taxon>
        <taxon>Chlorophyta</taxon>
        <taxon>core chlorophytes</taxon>
        <taxon>Chlorophyceae</taxon>
        <taxon>CS clade</taxon>
        <taxon>Chlamydomonadales</taxon>
        <taxon>Volvocaceae</taxon>
        <taxon>Gonium</taxon>
    </lineage>
</organism>
<feature type="compositionally biased region" description="Low complexity" evidence="9">
    <location>
        <begin position="303"/>
        <end position="325"/>
    </location>
</feature>
<feature type="region of interest" description="Disordered" evidence="9">
    <location>
        <begin position="365"/>
        <end position="421"/>
    </location>
</feature>
<dbReference type="SUPFAM" id="SSF58014">
    <property type="entry name" value="Coiled-coil domain of nucleotide exchange factor GrpE"/>
    <property type="match status" value="1"/>
</dbReference>
<keyword evidence="11" id="KW-1185">Reference proteome</keyword>
<comment type="subunit">
    <text evidence="3">Homodimer.</text>
</comment>
<keyword evidence="7" id="KW-0496">Mitochondrion</keyword>
<comment type="similarity">
    <text evidence="2 8">Belongs to the GrpE family.</text>
</comment>
<dbReference type="STRING" id="33097.A0A150GAQ9"/>
<feature type="region of interest" description="Disordered" evidence="9">
    <location>
        <begin position="459"/>
        <end position="541"/>
    </location>
</feature>
<dbReference type="CDD" id="cd00446">
    <property type="entry name" value="GrpE"/>
    <property type="match status" value="1"/>
</dbReference>
<evidence type="ECO:0000256" key="9">
    <source>
        <dbReference type="SAM" id="MobiDB-lite"/>
    </source>
</evidence>
<feature type="compositionally biased region" description="Acidic residues" evidence="9">
    <location>
        <begin position="389"/>
        <end position="420"/>
    </location>
</feature>
<feature type="compositionally biased region" description="Basic and acidic residues" evidence="9">
    <location>
        <begin position="1071"/>
        <end position="1082"/>
    </location>
</feature>
<feature type="compositionally biased region" description="Basic and acidic residues" evidence="9">
    <location>
        <begin position="459"/>
        <end position="480"/>
    </location>
</feature>
<dbReference type="PANTHER" id="PTHR21237:SF40">
    <property type="entry name" value="CELL CYCLE AND APOPTOSIS REGULATOR PROTEIN 2"/>
    <property type="match status" value="1"/>
</dbReference>
<evidence type="ECO:0000256" key="7">
    <source>
        <dbReference type="RuleBase" id="RU000640"/>
    </source>
</evidence>
<dbReference type="InterPro" id="IPR013805">
    <property type="entry name" value="GrpE_CC"/>
</dbReference>